<dbReference type="InterPro" id="IPR001045">
    <property type="entry name" value="Spermi_synthase"/>
</dbReference>
<dbReference type="PANTHER" id="PTHR43317">
    <property type="entry name" value="THERMOSPERMINE SYNTHASE ACAULIS5"/>
    <property type="match status" value="1"/>
</dbReference>
<dbReference type="InterPro" id="IPR030374">
    <property type="entry name" value="PABS"/>
</dbReference>
<comment type="caution">
    <text evidence="7">The sequence shown here is derived from an EMBL/GenBank/DDBJ whole genome shotgun (WGS) entry which is preliminary data.</text>
</comment>
<comment type="subunit">
    <text evidence="4">Homodimer or homotetramer.</text>
</comment>
<feature type="transmembrane region" description="Helical" evidence="4">
    <location>
        <begin position="699"/>
        <end position="717"/>
    </location>
</feature>
<gene>
    <name evidence="4" type="primary">speE</name>
    <name evidence="7" type="ORF">HKBW3S43_01199</name>
</gene>
<dbReference type="GO" id="GO:0010487">
    <property type="term" value="F:thermospermine synthase activity"/>
    <property type="evidence" value="ECO:0007669"/>
    <property type="project" value="UniProtKB-ARBA"/>
</dbReference>
<name>A0A6V8PSY3_9ACTN</name>
<feature type="transmembrane region" description="Helical" evidence="4">
    <location>
        <begin position="560"/>
        <end position="579"/>
    </location>
</feature>
<dbReference type="GO" id="GO:0005886">
    <property type="term" value="C:plasma membrane"/>
    <property type="evidence" value="ECO:0007669"/>
    <property type="project" value="UniProtKB-SubCell"/>
</dbReference>
<dbReference type="SUPFAM" id="SSF103473">
    <property type="entry name" value="MFS general substrate transporter"/>
    <property type="match status" value="1"/>
</dbReference>
<dbReference type="EMBL" id="BLSB01000097">
    <property type="protein sequence ID" value="GFP35407.1"/>
    <property type="molecule type" value="Genomic_DNA"/>
</dbReference>
<feature type="transmembrane region" description="Helical" evidence="4">
    <location>
        <begin position="661"/>
        <end position="679"/>
    </location>
</feature>
<dbReference type="CDD" id="cd02440">
    <property type="entry name" value="AdoMet_MTases"/>
    <property type="match status" value="1"/>
</dbReference>
<dbReference type="InterPro" id="IPR036259">
    <property type="entry name" value="MFS_trans_sf"/>
</dbReference>
<dbReference type="EC" id="2.5.1.16" evidence="4"/>
<dbReference type="InterPro" id="IPR029063">
    <property type="entry name" value="SAM-dependent_MTases_sf"/>
</dbReference>
<comment type="function">
    <text evidence="4">Catalyzes the irreversible transfer of a propylamine group from the amino donor S-adenosylmethioninamine (decarboxy-AdoMet) to putrescine (1,4-diaminobutane) to yield spermidine.</text>
</comment>
<organism evidence="7 8">
    <name type="scientific">Candidatus Hakubella thermalkaliphila</name>
    <dbReference type="NCBI Taxonomy" id="2754717"/>
    <lineage>
        <taxon>Bacteria</taxon>
        <taxon>Bacillati</taxon>
        <taxon>Actinomycetota</taxon>
        <taxon>Actinomycetota incertae sedis</taxon>
        <taxon>Candidatus Hakubellales</taxon>
        <taxon>Candidatus Hakubellaceae</taxon>
        <taxon>Candidatus Hakubella</taxon>
    </lineage>
</organism>
<keyword evidence="4" id="KW-0745">Spermidine biosynthesis</keyword>
<feature type="transmembrane region" description="Helical" evidence="4">
    <location>
        <begin position="49"/>
        <end position="70"/>
    </location>
</feature>
<evidence type="ECO:0000256" key="4">
    <source>
        <dbReference type="HAMAP-Rule" id="MF_00198"/>
    </source>
</evidence>
<feature type="domain" description="PABS" evidence="6">
    <location>
        <begin position="245"/>
        <end position="478"/>
    </location>
</feature>
<dbReference type="PROSITE" id="PS01330">
    <property type="entry name" value="PABS_1"/>
    <property type="match status" value="1"/>
</dbReference>
<protein>
    <recommendedName>
        <fullName evidence="4">Polyamine aminopropyltransferase</fullName>
    </recommendedName>
    <alternativeName>
        <fullName evidence="4">Putrescine aminopropyltransferase</fullName>
        <shortName evidence="4">PAPT</shortName>
    </alternativeName>
    <alternativeName>
        <fullName evidence="4">Spermidine synthase</fullName>
        <shortName evidence="4">SPDS</shortName>
        <shortName evidence="4">SPDSY</shortName>
        <ecNumber evidence="4">2.5.1.16</ecNumber>
    </alternativeName>
</protein>
<dbReference type="Pfam" id="PF01564">
    <property type="entry name" value="Spermine_synth"/>
    <property type="match status" value="1"/>
</dbReference>
<reference evidence="7 8" key="1">
    <citation type="journal article" date="2020" name="Front. Microbiol.">
        <title>Single-cell genomics of novel Actinobacteria with the Wood-Ljungdahl pathway discovered in a serpentinizing system.</title>
        <authorList>
            <person name="Merino N."/>
            <person name="Kawai M."/>
            <person name="Boyd E.S."/>
            <person name="Colman D.R."/>
            <person name="McGlynn S.E."/>
            <person name="Nealson K.H."/>
            <person name="Kurokawa K."/>
            <person name="Hongoh Y."/>
        </authorList>
    </citation>
    <scope>NUCLEOTIDE SEQUENCE [LARGE SCALE GENOMIC DNA]</scope>
    <source>
        <strain evidence="7 8">S43</strain>
    </source>
</reference>
<dbReference type="Gene3D" id="3.40.50.150">
    <property type="entry name" value="Vaccinia Virus protein VP39"/>
    <property type="match status" value="1"/>
</dbReference>
<feature type="binding site" evidence="4">
    <location>
        <position position="344"/>
    </location>
    <ligand>
        <name>S-methyl-5'-thioadenosine</name>
        <dbReference type="ChEBI" id="CHEBI:17509"/>
    </ligand>
</feature>
<proteinExistence type="inferred from homology"/>
<keyword evidence="2 4" id="KW-0808">Transferase</keyword>
<dbReference type="SUPFAM" id="SSF53335">
    <property type="entry name" value="S-adenosyl-L-methionine-dependent methyltransferases"/>
    <property type="match status" value="1"/>
</dbReference>
<keyword evidence="4" id="KW-0812">Transmembrane</keyword>
<feature type="transmembrane region" description="Helical" evidence="4">
    <location>
        <begin position="82"/>
        <end position="101"/>
    </location>
</feature>
<evidence type="ECO:0000256" key="5">
    <source>
        <dbReference type="PROSITE-ProRule" id="PRU00354"/>
    </source>
</evidence>
<comment type="caution">
    <text evidence="4">Lacks the conserved Asp active site.</text>
</comment>
<evidence type="ECO:0000256" key="2">
    <source>
        <dbReference type="ARBA" id="ARBA00022679"/>
    </source>
</evidence>
<comment type="pathway">
    <text evidence="4">Amine and polyamine biosynthesis; spermidine biosynthesis; spermidine from putrescine: step 1/1.</text>
</comment>
<evidence type="ECO:0000256" key="1">
    <source>
        <dbReference type="ARBA" id="ARBA00007867"/>
    </source>
</evidence>
<feature type="transmembrane region" description="Helical" evidence="4">
    <location>
        <begin position="591"/>
        <end position="613"/>
    </location>
</feature>
<feature type="transmembrane region" description="Helical" evidence="4">
    <location>
        <begin position="121"/>
        <end position="149"/>
    </location>
</feature>
<feature type="binding site" evidence="4">
    <location>
        <begin position="373"/>
        <end position="374"/>
    </location>
    <ligand>
        <name>S-methyl-5'-thioadenosine</name>
        <dbReference type="ChEBI" id="CHEBI:17509"/>
    </ligand>
</feature>
<dbReference type="PROSITE" id="PS51006">
    <property type="entry name" value="PABS_2"/>
    <property type="match status" value="1"/>
</dbReference>
<keyword evidence="3 4" id="KW-0620">Polyamine biosynthesis</keyword>
<dbReference type="GO" id="GO:0004766">
    <property type="term" value="F:spermidine synthase activity"/>
    <property type="evidence" value="ECO:0007669"/>
    <property type="project" value="UniProtKB-UniRule"/>
</dbReference>
<comment type="catalytic activity">
    <reaction evidence="4">
        <text>S-adenosyl 3-(methylsulfanyl)propylamine + putrescine = S-methyl-5'-thioadenosine + spermidine + H(+)</text>
        <dbReference type="Rhea" id="RHEA:12721"/>
        <dbReference type="ChEBI" id="CHEBI:15378"/>
        <dbReference type="ChEBI" id="CHEBI:17509"/>
        <dbReference type="ChEBI" id="CHEBI:57443"/>
        <dbReference type="ChEBI" id="CHEBI:57834"/>
        <dbReference type="ChEBI" id="CHEBI:326268"/>
        <dbReference type="EC" id="2.5.1.16"/>
    </reaction>
</comment>
<keyword evidence="4" id="KW-1003">Cell membrane</keyword>
<accession>A0A6V8PSY3</accession>
<dbReference type="RefSeq" id="WP_176230013.1">
    <property type="nucleotide sequence ID" value="NZ_BLSB01000097.1"/>
</dbReference>
<dbReference type="Proteomes" id="UP000576480">
    <property type="component" value="Unassembled WGS sequence"/>
</dbReference>
<evidence type="ECO:0000256" key="3">
    <source>
        <dbReference type="ARBA" id="ARBA00023115"/>
    </source>
</evidence>
<dbReference type="GO" id="GO:0008295">
    <property type="term" value="P:spermidine biosynthetic process"/>
    <property type="evidence" value="ECO:0007669"/>
    <property type="project" value="UniProtKB-UniRule"/>
</dbReference>
<keyword evidence="4" id="KW-0472">Membrane</keyword>
<feature type="transmembrane region" description="Helical" evidence="4">
    <location>
        <begin position="729"/>
        <end position="754"/>
    </location>
</feature>
<dbReference type="PANTHER" id="PTHR43317:SF1">
    <property type="entry name" value="THERMOSPERMINE SYNTHASE ACAULIS5"/>
    <property type="match status" value="1"/>
</dbReference>
<evidence type="ECO:0000259" key="6">
    <source>
        <dbReference type="PROSITE" id="PS51006"/>
    </source>
</evidence>
<comment type="similarity">
    <text evidence="1 4">Belongs to the spermidine/spermine synthase family.</text>
</comment>
<dbReference type="UniPathway" id="UPA00248">
    <property type="reaction ID" value="UER00314"/>
</dbReference>
<dbReference type="HAMAP" id="MF_00198">
    <property type="entry name" value="Spermidine_synth"/>
    <property type="match status" value="1"/>
</dbReference>
<feature type="transmembrane region" description="Helical" evidence="4">
    <location>
        <begin position="218"/>
        <end position="240"/>
    </location>
</feature>
<feature type="transmembrane region" description="Helical" evidence="4">
    <location>
        <begin position="760"/>
        <end position="779"/>
    </location>
</feature>
<keyword evidence="4" id="KW-1133">Transmembrane helix</keyword>
<dbReference type="AlphaFoldDB" id="A0A6V8PSY3"/>
<feature type="transmembrane region" description="Helical" evidence="4">
    <location>
        <begin position="187"/>
        <end position="206"/>
    </location>
</feature>
<evidence type="ECO:0000313" key="8">
    <source>
        <dbReference type="Proteomes" id="UP000576480"/>
    </source>
</evidence>
<feature type="transmembrane region" description="Helical" evidence="4">
    <location>
        <begin position="17"/>
        <end position="37"/>
    </location>
</feature>
<dbReference type="InterPro" id="IPR030373">
    <property type="entry name" value="PABS_CS"/>
</dbReference>
<feature type="transmembrane region" description="Helical" evidence="4">
    <location>
        <begin position="161"/>
        <end position="181"/>
    </location>
</feature>
<comment type="subcellular location">
    <subcellularLocation>
        <location evidence="4">Cell membrane</location>
        <topology evidence="4">Multi-pass membrane protein</topology>
    </subcellularLocation>
</comment>
<sequence length="787" mass="86650">MALPAPPPARTAQERRLFIFAFLAVGFGEIISQVLLIRELIINFQGNELSLGVILANWLLMTALGSWGLGRFADRLPPRVPIFVITLILFYLILPAQLLLARTINNLIGMEPGEIVGFVPIFYSSFLVLAPLCLLHGFQFALGCRILAVGTETPATQVGKIYISEATGCVAGGILFTYLMVHHLQPFEIAAGAGLLNLIAAILLLKPWAVAWRPGKDVALEFLVSSMVIVALALGIYSVASGTIDSLHEVSRGWQWTGYNLVHHQDSVYGNIAVTQSDGQSNFYVSGLLMFTAPDPDIAFIEEVTHFPLLYHPSPQRVLLIGGGVGGVLNEILKHPVTKVVYVELDPIIIQVAREHSLTRALDDPRLRIELTDGRLFVSHTQEKYDVIIVNLSPPSTLQLNRAYTQEFFRKVHNILSPGGILSFGLPWSETYVSQEMISHNRCIYEAVKKVFPGVSIIPGERSIFLASADPAALTNALETIYYRFQDRDLATRLLTVPYIQYKLSPERIERLLAPLRAGDPVETNQDLRPIGTYHNLALWNVMFYPGSRGFFNWISRMQLWWFLIPVGLLLTVPISINWRRVSSRPMLLPVVLAIMTTGFAGMTFSLISFLAFQTLHGYLYQKIGILVAAFMLGLAFGGLSMNHIMNKLRRDILALGKIELAISGYAFLLPLILILLFAHLDKLPPFIPAEVPLSLLNWGAGFLVGLEFPLANKIYLGSKSGVGRVAGTLYASDLCGAIVGAVLTSVFLIPILGISKTCLVIAMFKIASLVVLITVTACPRKQTKGA</sequence>
<evidence type="ECO:0000313" key="7">
    <source>
        <dbReference type="EMBL" id="GFP35407.1"/>
    </source>
</evidence>
<comment type="caution">
    <text evidence="4 5">Lacks conserved residue(s) required for the propagation of feature annotation.</text>
</comment>
<feature type="transmembrane region" description="Helical" evidence="4">
    <location>
        <begin position="619"/>
        <end position="640"/>
    </location>
</feature>